<dbReference type="Pfam" id="PF01632">
    <property type="entry name" value="Ribosomal_L35p"/>
    <property type="match status" value="1"/>
</dbReference>
<evidence type="ECO:0000313" key="5">
    <source>
        <dbReference type="EMBL" id="KAB5573809.1"/>
    </source>
</evidence>
<sequence>MQRLCTKFRSLASISSSHRHLHSSQQFYQRPLHFAAASSKWSRNGFLLNTSSSLTIQLPSLPFLPSFRLSPLSLSVRIIVQKGIVIIAKELNSEEDFEEPMSNLVQHLTSHAVHPSYLVQVRHVSSRERKKSRKPMTPLTSKVKKFKMKAYSSYKDRFRTMNDGTIRRWREGKNHNAHLKSKKSRRRLRQPSTVPAAYAKVMKKLSFCV</sequence>
<dbReference type="PANTHER" id="PTHR36400:SF1">
    <property type="entry name" value="RIBOSOMAL PROTEIN L35"/>
    <property type="match status" value="1"/>
</dbReference>
<evidence type="ECO:0008006" key="7">
    <source>
        <dbReference type="Google" id="ProtNLM"/>
    </source>
</evidence>
<evidence type="ECO:0000256" key="1">
    <source>
        <dbReference type="ARBA" id="ARBA00006598"/>
    </source>
</evidence>
<comment type="similarity">
    <text evidence="1">Belongs to the bacterial ribosomal protein bL35 family.</text>
</comment>
<dbReference type="GO" id="GO:0006412">
    <property type="term" value="P:translation"/>
    <property type="evidence" value="ECO:0007669"/>
    <property type="project" value="InterPro"/>
</dbReference>
<dbReference type="Gene3D" id="4.10.410.60">
    <property type="match status" value="1"/>
</dbReference>
<evidence type="ECO:0000313" key="6">
    <source>
        <dbReference type="Proteomes" id="UP000326939"/>
    </source>
</evidence>
<evidence type="ECO:0000256" key="2">
    <source>
        <dbReference type="ARBA" id="ARBA00022980"/>
    </source>
</evidence>
<accession>A0A5N5P2Y7</accession>
<evidence type="ECO:0000256" key="3">
    <source>
        <dbReference type="ARBA" id="ARBA00023274"/>
    </source>
</evidence>
<comment type="caution">
    <text evidence="5">The sequence shown here is derived from an EMBL/GenBank/DDBJ whole genome shotgun (WGS) entry which is preliminary data.</text>
</comment>
<keyword evidence="6" id="KW-1185">Reference proteome</keyword>
<dbReference type="EMBL" id="VDCV01000001">
    <property type="protein sequence ID" value="KAB5573809.1"/>
    <property type="molecule type" value="Genomic_DNA"/>
</dbReference>
<evidence type="ECO:0000256" key="4">
    <source>
        <dbReference type="SAM" id="MobiDB-lite"/>
    </source>
</evidence>
<dbReference type="InterPro" id="IPR021137">
    <property type="entry name" value="Ribosomal_bL35-like"/>
</dbReference>
<proteinExistence type="inferred from homology"/>
<organism evidence="5 6">
    <name type="scientific">Salix brachista</name>
    <dbReference type="NCBI Taxonomy" id="2182728"/>
    <lineage>
        <taxon>Eukaryota</taxon>
        <taxon>Viridiplantae</taxon>
        <taxon>Streptophyta</taxon>
        <taxon>Embryophyta</taxon>
        <taxon>Tracheophyta</taxon>
        <taxon>Spermatophyta</taxon>
        <taxon>Magnoliopsida</taxon>
        <taxon>eudicotyledons</taxon>
        <taxon>Gunneridae</taxon>
        <taxon>Pentapetalae</taxon>
        <taxon>rosids</taxon>
        <taxon>fabids</taxon>
        <taxon>Malpighiales</taxon>
        <taxon>Salicaceae</taxon>
        <taxon>Saliceae</taxon>
        <taxon>Salix</taxon>
    </lineage>
</organism>
<dbReference type="PANTHER" id="PTHR36400">
    <property type="entry name" value="RIBOSOMAL PROTEIN L35"/>
    <property type="match status" value="1"/>
</dbReference>
<feature type="compositionally biased region" description="Basic residues" evidence="4">
    <location>
        <begin position="175"/>
        <end position="189"/>
    </location>
</feature>
<dbReference type="InterPro" id="IPR037229">
    <property type="entry name" value="Ribosomal_bL35_sf"/>
</dbReference>
<name>A0A5N5P2Y7_9ROSI</name>
<dbReference type="GO" id="GO:0003735">
    <property type="term" value="F:structural constituent of ribosome"/>
    <property type="evidence" value="ECO:0007669"/>
    <property type="project" value="InterPro"/>
</dbReference>
<dbReference type="Proteomes" id="UP000326939">
    <property type="component" value="Chromosome 1"/>
</dbReference>
<reference evidence="6" key="1">
    <citation type="journal article" date="2019" name="Gigascience">
        <title>De novo genome assembly of the endangered Acer yangbiense, a plant species with extremely small populations endemic to Yunnan Province, China.</title>
        <authorList>
            <person name="Yang J."/>
            <person name="Wariss H.M."/>
            <person name="Tao L."/>
            <person name="Zhang R."/>
            <person name="Yun Q."/>
            <person name="Hollingsworth P."/>
            <person name="Dao Z."/>
            <person name="Luo G."/>
            <person name="Guo H."/>
            <person name="Ma Y."/>
            <person name="Sun W."/>
        </authorList>
    </citation>
    <scope>NUCLEOTIDE SEQUENCE [LARGE SCALE GENOMIC DNA]</scope>
    <source>
        <strain evidence="6">cv. br00</strain>
    </source>
</reference>
<keyword evidence="3" id="KW-0687">Ribonucleoprotein</keyword>
<feature type="region of interest" description="Disordered" evidence="4">
    <location>
        <begin position="172"/>
        <end position="192"/>
    </location>
</feature>
<keyword evidence="2" id="KW-0689">Ribosomal protein</keyword>
<dbReference type="SUPFAM" id="SSF143034">
    <property type="entry name" value="L35p-like"/>
    <property type="match status" value="1"/>
</dbReference>
<protein>
    <recommendedName>
        <fullName evidence="7">50S ribosomal protein L35</fullName>
    </recommendedName>
</protein>
<gene>
    <name evidence="5" type="ORF">DKX38_001003</name>
</gene>
<dbReference type="GO" id="GO:0005840">
    <property type="term" value="C:ribosome"/>
    <property type="evidence" value="ECO:0007669"/>
    <property type="project" value="UniProtKB-KW"/>
</dbReference>
<dbReference type="GO" id="GO:1990904">
    <property type="term" value="C:ribonucleoprotein complex"/>
    <property type="evidence" value="ECO:0007669"/>
    <property type="project" value="UniProtKB-KW"/>
</dbReference>
<dbReference type="AlphaFoldDB" id="A0A5N5P2Y7"/>